<evidence type="ECO:0000313" key="3">
    <source>
        <dbReference type="Proteomes" id="UP000001074"/>
    </source>
</evidence>
<accession>G1Q8L2</accession>
<reference evidence="2" key="2">
    <citation type="submission" date="2025-08" db="UniProtKB">
        <authorList>
            <consortium name="Ensembl"/>
        </authorList>
    </citation>
    <scope>IDENTIFICATION</scope>
</reference>
<protein>
    <submittedName>
        <fullName evidence="2">Uncharacterized protein</fullName>
    </submittedName>
</protein>
<sequence length="242" mass="26190">MSHTTEPRSRERSTAVACPNTSSCRASAWGRRDATPCSKAGPCSQYSARTLSRMSMVTLPSEVGLACSCCCWGAAGPPLRRRLAPPLGRPRLRRCRLVGGEPEKKRARCGSKSCRASTRRSCPRSRRSLSSHCPRRSSSSSSSRPLRVWDRPPGAPGASSSRKASRSSSHSVSCPPTTSNIRWYVPNQPPNRPSDSVRTSLGAHPGAPYRLPFVVLSKPDPLALLGRYCALPSTQVVPSTRH</sequence>
<keyword evidence="3" id="KW-1185">Reference proteome</keyword>
<proteinExistence type="predicted"/>
<organism evidence="2 3">
    <name type="scientific">Myotis lucifugus</name>
    <name type="common">Little brown bat</name>
    <dbReference type="NCBI Taxonomy" id="59463"/>
    <lineage>
        <taxon>Eukaryota</taxon>
        <taxon>Metazoa</taxon>
        <taxon>Chordata</taxon>
        <taxon>Craniata</taxon>
        <taxon>Vertebrata</taxon>
        <taxon>Euteleostomi</taxon>
        <taxon>Mammalia</taxon>
        <taxon>Eutheria</taxon>
        <taxon>Laurasiatheria</taxon>
        <taxon>Chiroptera</taxon>
        <taxon>Yangochiroptera</taxon>
        <taxon>Vespertilionidae</taxon>
        <taxon>Myotis</taxon>
    </lineage>
</organism>
<feature type="compositionally biased region" description="Basic residues" evidence="1">
    <location>
        <begin position="117"/>
        <end position="135"/>
    </location>
</feature>
<feature type="compositionally biased region" description="Low complexity" evidence="1">
    <location>
        <begin position="156"/>
        <end position="179"/>
    </location>
</feature>
<name>G1Q8L2_MYOLU</name>
<dbReference type="InParanoid" id="G1Q8L2"/>
<reference evidence="2 3" key="1">
    <citation type="journal article" date="2011" name="Nature">
        <title>A high-resolution map of human evolutionary constraint using 29 mammals.</title>
        <authorList>
            <person name="Lindblad-Toh K."/>
            <person name="Garber M."/>
            <person name="Zuk O."/>
            <person name="Lin M.F."/>
            <person name="Parker B.J."/>
            <person name="Washietl S."/>
            <person name="Kheradpour P."/>
            <person name="Ernst J."/>
            <person name="Jordan G."/>
            <person name="Mauceli E."/>
            <person name="Ward L.D."/>
            <person name="Lowe C.B."/>
            <person name="Holloway A.K."/>
            <person name="Clamp M."/>
            <person name="Gnerre S."/>
            <person name="Alfoldi J."/>
            <person name="Beal K."/>
            <person name="Chang J."/>
            <person name="Clawson H."/>
            <person name="Cuff J."/>
            <person name="Di Palma F."/>
            <person name="Fitzgerald S."/>
            <person name="Flicek P."/>
            <person name="Guttman M."/>
            <person name="Hubisz M.J."/>
            <person name="Jaffe D.B."/>
            <person name="Jungreis I."/>
            <person name="Kent W.J."/>
            <person name="Kostka D."/>
            <person name="Lara M."/>
            <person name="Martins A.L."/>
            <person name="Massingham T."/>
            <person name="Moltke I."/>
            <person name="Raney B.J."/>
            <person name="Rasmussen M.D."/>
            <person name="Robinson J."/>
            <person name="Stark A."/>
            <person name="Vilella A.J."/>
            <person name="Wen J."/>
            <person name="Xie X."/>
            <person name="Zody M.C."/>
            <person name="Baldwin J."/>
            <person name="Bloom T."/>
            <person name="Chin C.W."/>
            <person name="Heiman D."/>
            <person name="Nicol R."/>
            <person name="Nusbaum C."/>
            <person name="Young S."/>
            <person name="Wilkinson J."/>
            <person name="Worley K.C."/>
            <person name="Kovar C.L."/>
            <person name="Muzny D.M."/>
            <person name="Gibbs R.A."/>
            <person name="Cree A."/>
            <person name="Dihn H.H."/>
            <person name="Fowler G."/>
            <person name="Jhangiani S."/>
            <person name="Joshi V."/>
            <person name="Lee S."/>
            <person name="Lewis L.R."/>
            <person name="Nazareth L.V."/>
            <person name="Okwuonu G."/>
            <person name="Santibanez J."/>
            <person name="Warren W.C."/>
            <person name="Mardis E.R."/>
            <person name="Weinstock G.M."/>
            <person name="Wilson R.K."/>
            <person name="Delehaunty K."/>
            <person name="Dooling D."/>
            <person name="Fronik C."/>
            <person name="Fulton L."/>
            <person name="Fulton B."/>
            <person name="Graves T."/>
            <person name="Minx P."/>
            <person name="Sodergren E."/>
            <person name="Birney E."/>
            <person name="Margulies E.H."/>
            <person name="Herrero J."/>
            <person name="Green E.D."/>
            <person name="Haussler D."/>
            <person name="Siepel A."/>
            <person name="Goldman N."/>
            <person name="Pollard K.S."/>
            <person name="Pedersen J.S."/>
            <person name="Lander E.S."/>
            <person name="Kellis M."/>
        </authorList>
    </citation>
    <scope>NUCLEOTIDE SEQUENCE [LARGE SCALE GENOMIC DNA]</scope>
</reference>
<dbReference type="Ensembl" id="ENSMLUT00000005355.2">
    <property type="protein sequence ID" value="ENSMLUP00000020045.1"/>
    <property type="gene ID" value="ENSMLUG00000005352.2"/>
</dbReference>
<dbReference type="AlphaFoldDB" id="G1Q8L2"/>
<feature type="compositionally biased region" description="Low complexity" evidence="1">
    <location>
        <begin position="136"/>
        <end position="146"/>
    </location>
</feature>
<reference evidence="2" key="3">
    <citation type="submission" date="2025-09" db="UniProtKB">
        <authorList>
            <consortium name="Ensembl"/>
        </authorList>
    </citation>
    <scope>IDENTIFICATION</scope>
</reference>
<feature type="region of interest" description="Disordered" evidence="1">
    <location>
        <begin position="116"/>
        <end position="203"/>
    </location>
</feature>
<dbReference type="HOGENOM" id="CLU_1149486_0_0_1"/>
<dbReference type="EMBL" id="AAPE02047697">
    <property type="status" value="NOT_ANNOTATED_CDS"/>
    <property type="molecule type" value="Genomic_DNA"/>
</dbReference>
<evidence type="ECO:0000256" key="1">
    <source>
        <dbReference type="SAM" id="MobiDB-lite"/>
    </source>
</evidence>
<evidence type="ECO:0000313" key="2">
    <source>
        <dbReference type="Ensembl" id="ENSMLUP00000020045.1"/>
    </source>
</evidence>
<dbReference type="Proteomes" id="UP000001074">
    <property type="component" value="Unassembled WGS sequence"/>
</dbReference>